<feature type="compositionally biased region" description="Low complexity" evidence="1">
    <location>
        <begin position="78"/>
        <end position="120"/>
    </location>
</feature>
<feature type="region of interest" description="Disordered" evidence="1">
    <location>
        <begin position="57"/>
        <end position="173"/>
    </location>
</feature>
<evidence type="ECO:0000313" key="2">
    <source>
        <dbReference type="EMBL" id="CAK7264254.1"/>
    </source>
</evidence>
<organism evidence="2 3">
    <name type="scientific">Sporothrix epigloea</name>
    <dbReference type="NCBI Taxonomy" id="1892477"/>
    <lineage>
        <taxon>Eukaryota</taxon>
        <taxon>Fungi</taxon>
        <taxon>Dikarya</taxon>
        <taxon>Ascomycota</taxon>
        <taxon>Pezizomycotina</taxon>
        <taxon>Sordariomycetes</taxon>
        <taxon>Sordariomycetidae</taxon>
        <taxon>Ophiostomatales</taxon>
        <taxon>Ophiostomataceae</taxon>
        <taxon>Sporothrix</taxon>
    </lineage>
</organism>
<dbReference type="Proteomes" id="UP001642501">
    <property type="component" value="Unassembled WGS sequence"/>
</dbReference>
<feature type="region of interest" description="Disordered" evidence="1">
    <location>
        <begin position="295"/>
        <end position="315"/>
    </location>
</feature>
<sequence length="437" mass="45351">MGLVDYNSDGSGTSDGEASVATPIKSTKTTAVGVKKPFQKLVDRANPGRILVNLPSAAAAASEEKDGDARPAKRAKVGAGASSRFSGFGSFLPPPKNAAASAAKPATSKLSQLDSSSRSRPGVNLKTSSEAAFSRQDAVESDSFSVTAPVPTSSSTAPPPKMALPAPKAPSIPIDQKSAEDVKLVGNPLMFMPLSVSRKPGTKKKKTVGGSGGNANISQSSASGAANVAASVTQKQPPPARTKLSLFSLGADDQAEAEQAVAAAAAAQQAAEEDEARAQDTAALNDYSSTYQVAQPPGYASYDGQPNYNTGDASAAAAQSAADTLSLNTIANDLHLSAKERRELFGRTGVADASTRIAASFNMDQEYRHNEALRRADEASANGGQQQSHNPVRTLMPGKHSLRQLVDAVHTQQDALEENFAKNRQSQREAGGKYGWR</sequence>
<feature type="region of interest" description="Disordered" evidence="1">
    <location>
        <begin position="1"/>
        <end position="22"/>
    </location>
</feature>
<feature type="region of interest" description="Disordered" evidence="1">
    <location>
        <begin position="193"/>
        <end position="240"/>
    </location>
</feature>
<evidence type="ECO:0000313" key="3">
    <source>
        <dbReference type="Proteomes" id="UP001642501"/>
    </source>
</evidence>
<proteinExistence type="predicted"/>
<keyword evidence="3" id="KW-1185">Reference proteome</keyword>
<reference evidence="2 3" key="1">
    <citation type="submission" date="2024-01" db="EMBL/GenBank/DDBJ databases">
        <authorList>
            <person name="Allen C."/>
            <person name="Tagirdzhanova G."/>
        </authorList>
    </citation>
    <scope>NUCLEOTIDE SEQUENCE [LARGE SCALE GENOMIC DNA]</scope>
    <source>
        <strain evidence="2 3">CBS 573.63</strain>
    </source>
</reference>
<feature type="compositionally biased region" description="Pro residues" evidence="1">
    <location>
        <begin position="157"/>
        <end position="170"/>
    </location>
</feature>
<dbReference type="InterPro" id="IPR018800">
    <property type="entry name" value="PRCC"/>
</dbReference>
<gene>
    <name evidence="2" type="ORF">SEPCBS57363_000987</name>
</gene>
<name>A0ABP0D8T8_9PEZI</name>
<feature type="region of interest" description="Disordered" evidence="1">
    <location>
        <begin position="417"/>
        <end position="437"/>
    </location>
</feature>
<evidence type="ECO:0000256" key="1">
    <source>
        <dbReference type="SAM" id="MobiDB-lite"/>
    </source>
</evidence>
<evidence type="ECO:0008006" key="4">
    <source>
        <dbReference type="Google" id="ProtNLM"/>
    </source>
</evidence>
<feature type="compositionally biased region" description="Basic and acidic residues" evidence="1">
    <location>
        <begin position="62"/>
        <end position="71"/>
    </location>
</feature>
<feature type="compositionally biased region" description="Polar residues" evidence="1">
    <location>
        <begin position="382"/>
        <end position="391"/>
    </location>
</feature>
<feature type="region of interest" description="Disordered" evidence="1">
    <location>
        <begin position="376"/>
        <end position="395"/>
    </location>
</feature>
<comment type="caution">
    <text evidence="2">The sequence shown here is derived from an EMBL/GenBank/DDBJ whole genome shotgun (WGS) entry which is preliminary data.</text>
</comment>
<dbReference type="EMBL" id="CAWUOM010000009">
    <property type="protein sequence ID" value="CAK7264254.1"/>
    <property type="molecule type" value="Genomic_DNA"/>
</dbReference>
<dbReference type="PANTHER" id="PTHR13621">
    <property type="entry name" value="PROLINE-RICH PROTEIN PRCC"/>
    <property type="match status" value="1"/>
</dbReference>
<feature type="compositionally biased region" description="Low complexity" evidence="1">
    <location>
        <begin position="218"/>
        <end position="231"/>
    </location>
</feature>
<protein>
    <recommendedName>
        <fullName evidence="4">Stress activated map kinase interacting</fullName>
    </recommendedName>
</protein>
<accession>A0ABP0D8T8</accession>
<dbReference type="PANTHER" id="PTHR13621:SF2">
    <property type="entry name" value="PROLINE-RICH PROTEIN PRCC"/>
    <property type="match status" value="1"/>
</dbReference>
<dbReference type="Pfam" id="PF10253">
    <property type="entry name" value="PRCC"/>
    <property type="match status" value="1"/>
</dbReference>
<feature type="compositionally biased region" description="Low complexity" evidence="1">
    <location>
        <begin position="145"/>
        <end position="156"/>
    </location>
</feature>